<evidence type="ECO:0000256" key="1">
    <source>
        <dbReference type="SAM" id="MobiDB-lite"/>
    </source>
</evidence>
<dbReference type="AlphaFoldDB" id="A0A8H6LZA1"/>
<sequence>MRRSMGWWGRRLRQGLRCRGVSRRRSSEGVEVRFLSYAYGVLTDRCSGCRRDGTLTPDVPTTSLLEPYTHPPADPPSVAHDVIPTRCSILRLSGRFTIAPGPPYTYRTGKRVSLLNSPCHPDRTSLTPGLDTTHCLPHHTVSRHVPALWVARRTSYSRRPGTLARLRLPRAPSPQPRRVAPRSSVPTLPSIPSRETRMSLSLA</sequence>
<dbReference type="EMBL" id="JACGCI010000091">
    <property type="protein sequence ID" value="KAF6746556.1"/>
    <property type="molecule type" value="Genomic_DNA"/>
</dbReference>
<accession>A0A8H6LZA1</accession>
<evidence type="ECO:0000313" key="3">
    <source>
        <dbReference type="Proteomes" id="UP000521943"/>
    </source>
</evidence>
<dbReference type="Proteomes" id="UP000521943">
    <property type="component" value="Unassembled WGS sequence"/>
</dbReference>
<organism evidence="2 3">
    <name type="scientific">Ephemerocybe angulata</name>
    <dbReference type="NCBI Taxonomy" id="980116"/>
    <lineage>
        <taxon>Eukaryota</taxon>
        <taxon>Fungi</taxon>
        <taxon>Dikarya</taxon>
        <taxon>Basidiomycota</taxon>
        <taxon>Agaricomycotina</taxon>
        <taxon>Agaricomycetes</taxon>
        <taxon>Agaricomycetidae</taxon>
        <taxon>Agaricales</taxon>
        <taxon>Agaricineae</taxon>
        <taxon>Psathyrellaceae</taxon>
        <taxon>Ephemerocybe</taxon>
    </lineage>
</organism>
<proteinExistence type="predicted"/>
<protein>
    <submittedName>
        <fullName evidence="2">Uncharacterized protein</fullName>
    </submittedName>
</protein>
<comment type="caution">
    <text evidence="2">The sequence shown here is derived from an EMBL/GenBank/DDBJ whole genome shotgun (WGS) entry which is preliminary data.</text>
</comment>
<keyword evidence="3" id="KW-1185">Reference proteome</keyword>
<gene>
    <name evidence="2" type="ORF">DFP72DRAFT_1175562</name>
</gene>
<feature type="region of interest" description="Disordered" evidence="1">
    <location>
        <begin position="167"/>
        <end position="203"/>
    </location>
</feature>
<evidence type="ECO:0000313" key="2">
    <source>
        <dbReference type="EMBL" id="KAF6746556.1"/>
    </source>
</evidence>
<reference evidence="2 3" key="1">
    <citation type="submission" date="2020-07" db="EMBL/GenBank/DDBJ databases">
        <title>Comparative genomics of pyrophilous fungi reveals a link between fire events and developmental genes.</title>
        <authorList>
            <consortium name="DOE Joint Genome Institute"/>
            <person name="Steindorff A.S."/>
            <person name="Carver A."/>
            <person name="Calhoun S."/>
            <person name="Stillman K."/>
            <person name="Liu H."/>
            <person name="Lipzen A."/>
            <person name="Pangilinan J."/>
            <person name="Labutti K."/>
            <person name="Bruns T.D."/>
            <person name="Grigoriev I.V."/>
        </authorList>
    </citation>
    <scope>NUCLEOTIDE SEQUENCE [LARGE SCALE GENOMIC DNA]</scope>
    <source>
        <strain evidence="2 3">CBS 144469</strain>
    </source>
</reference>
<name>A0A8H6LZA1_9AGAR</name>